<dbReference type="Proteomes" id="UP000034883">
    <property type="component" value="Chromosome"/>
</dbReference>
<dbReference type="CDD" id="cd06346">
    <property type="entry name" value="PBP1_ABC_ligand_binding-like"/>
    <property type="match status" value="1"/>
</dbReference>
<evidence type="ECO:0000259" key="4">
    <source>
        <dbReference type="Pfam" id="PF13458"/>
    </source>
</evidence>
<evidence type="ECO:0000256" key="1">
    <source>
        <dbReference type="ARBA" id="ARBA00010062"/>
    </source>
</evidence>
<dbReference type="KEGG" id="samy:DB32_008923"/>
<protein>
    <submittedName>
        <fullName evidence="5">Branched-chain amino acid ABC transporter, amino acid-binding protein</fullName>
    </submittedName>
</protein>
<sequence>MNARSLVVFATLLLALLGCAPERTLPTDDTATVRIGMIAPLSGELGADGPDWRDSARLAVREVNSAGGVLPGRRVELIIADGESRSDIGVAVAQDMIDDGVVAIIGDSASSATIAVYEVTRPAGVLLASGLSTSPLLTEINGALEPAQRFFLRTVPPDDRQAPALAEAMYSQGCRNVSVLFADNDYGRPFYERTSMRFTALGGMVTPAAGVPYTEELSSYRDEVMAIASAQPPPDCVALIGYPASAGIIMRDWDSLSTKPEVTWFGTDGVRQPGFATEVGNTALIDDFYGTAPVTDPETPAYNRFHDQFFATFGNDPVAFSSTVYDAAALVLLAIAKAGTADDPNAIRDAVFQLNDASGVVVQAGRLAEGLRLIREGRPINYEGAAGPSDIDAFGDAELAYELWRFEADGETFERVRILE</sequence>
<dbReference type="InterPro" id="IPR051010">
    <property type="entry name" value="BCAA_transport"/>
</dbReference>
<dbReference type="STRING" id="927083.DB32_008923"/>
<reference evidence="5 6" key="1">
    <citation type="submission" date="2015-03" db="EMBL/GenBank/DDBJ databases">
        <title>Genome assembly of Sandaracinus amylolyticus DSM 53668.</title>
        <authorList>
            <person name="Sharma G."/>
            <person name="Subramanian S."/>
        </authorList>
    </citation>
    <scope>NUCLEOTIDE SEQUENCE [LARGE SCALE GENOMIC DNA]</scope>
    <source>
        <strain evidence="5 6">DSM 53668</strain>
    </source>
</reference>
<keyword evidence="2 3" id="KW-0732">Signal</keyword>
<dbReference type="Pfam" id="PF13458">
    <property type="entry name" value="Peripla_BP_6"/>
    <property type="match status" value="1"/>
</dbReference>
<dbReference type="PROSITE" id="PS51257">
    <property type="entry name" value="PROKAR_LIPOPROTEIN"/>
    <property type="match status" value="1"/>
</dbReference>
<name>A0A0F6SI89_9BACT</name>
<dbReference type="SUPFAM" id="SSF53822">
    <property type="entry name" value="Periplasmic binding protein-like I"/>
    <property type="match status" value="1"/>
</dbReference>
<dbReference type="OrthoDB" id="9772589at2"/>
<dbReference type="EMBL" id="CP011125">
    <property type="protein sequence ID" value="AKF11774.1"/>
    <property type="molecule type" value="Genomic_DNA"/>
</dbReference>
<dbReference type="InterPro" id="IPR028081">
    <property type="entry name" value="Leu-bd"/>
</dbReference>
<dbReference type="Gene3D" id="3.40.50.2300">
    <property type="match status" value="2"/>
</dbReference>
<gene>
    <name evidence="5" type="ORF">DB32_008923</name>
</gene>
<keyword evidence="6" id="KW-1185">Reference proteome</keyword>
<feature type="chain" id="PRO_5002510045" evidence="3">
    <location>
        <begin position="21"/>
        <end position="420"/>
    </location>
</feature>
<accession>A0A0F6SI89</accession>
<dbReference type="PANTHER" id="PTHR30483:SF6">
    <property type="entry name" value="PERIPLASMIC BINDING PROTEIN OF ABC TRANSPORTER FOR NATURAL AMINO ACIDS"/>
    <property type="match status" value="1"/>
</dbReference>
<proteinExistence type="inferred from homology"/>
<dbReference type="RefSeq" id="WP_053238607.1">
    <property type="nucleotide sequence ID" value="NZ_CP011125.1"/>
</dbReference>
<evidence type="ECO:0000313" key="6">
    <source>
        <dbReference type="Proteomes" id="UP000034883"/>
    </source>
</evidence>
<evidence type="ECO:0000256" key="2">
    <source>
        <dbReference type="ARBA" id="ARBA00022729"/>
    </source>
</evidence>
<comment type="similarity">
    <text evidence="1">Belongs to the leucine-binding protein family.</text>
</comment>
<evidence type="ECO:0000313" key="5">
    <source>
        <dbReference type="EMBL" id="AKF11774.1"/>
    </source>
</evidence>
<dbReference type="AlphaFoldDB" id="A0A0F6SI89"/>
<dbReference type="InterPro" id="IPR028082">
    <property type="entry name" value="Peripla_BP_I"/>
</dbReference>
<organism evidence="5 6">
    <name type="scientific">Sandaracinus amylolyticus</name>
    <dbReference type="NCBI Taxonomy" id="927083"/>
    <lineage>
        <taxon>Bacteria</taxon>
        <taxon>Pseudomonadati</taxon>
        <taxon>Myxococcota</taxon>
        <taxon>Polyangia</taxon>
        <taxon>Polyangiales</taxon>
        <taxon>Sandaracinaceae</taxon>
        <taxon>Sandaracinus</taxon>
    </lineage>
</organism>
<dbReference type="PANTHER" id="PTHR30483">
    <property type="entry name" value="LEUCINE-SPECIFIC-BINDING PROTEIN"/>
    <property type="match status" value="1"/>
</dbReference>
<evidence type="ECO:0000256" key="3">
    <source>
        <dbReference type="SAM" id="SignalP"/>
    </source>
</evidence>
<feature type="signal peptide" evidence="3">
    <location>
        <begin position="1"/>
        <end position="20"/>
    </location>
</feature>
<feature type="domain" description="Leucine-binding protein" evidence="4">
    <location>
        <begin position="32"/>
        <end position="355"/>
    </location>
</feature>